<dbReference type="Pfam" id="PF02661">
    <property type="entry name" value="Fic"/>
    <property type="match status" value="1"/>
</dbReference>
<dbReference type="Proteomes" id="UP000189670">
    <property type="component" value="Unassembled WGS sequence"/>
</dbReference>
<keyword evidence="2" id="KW-0067">ATP-binding</keyword>
<feature type="binding site" evidence="2">
    <location>
        <begin position="446"/>
        <end position="453"/>
    </location>
    <ligand>
        <name>ATP</name>
        <dbReference type="ChEBI" id="CHEBI:30616"/>
    </ligand>
</feature>
<sequence>MTLPHEKLAESLKILKDFQDQGITAIRSKSLSRTHRERLLKNGFLQEVIKGWYLPVSPNTVAGESTVWYSSFWSFISKYLNERFGNDWCLSPEQSLLFHVGNLTVPDQLIVHALKARNKITQFPHHTSLLDIRARVPEPENVTVKNNLRLFTVPCGLIHCTSRFFQQHPADARAVLSMVSDLSEILSLLLENGRTSIAGRLAGGFRNINQHTFADEIIKTMQAAGYDSREKDPFESATQIIIPQQEHPYASRLRFMWQQMRDPVLKHFSPPSGHFNNVDSFLKKADQSYVTDAYHSLSIEGYQVNEALIEKVQSGNWHPDENKNDKEQFNALAARGYWQAYQAVRESIRKVFSGHSPGLVCRKDHGIWYREMFAPSVNAGILKPSDLAGYRNTPVYLRRSMHVPPSYEAVISCMPAFFDLLDDEKEPSVRVVLGHFFFVFIHPYPDGNGRIGRFLMNIMLAAGGYPWTVIPLDRRDLYIDALEKGSVEQDIVPFTLFLNGLVGCNPIQ</sequence>
<evidence type="ECO:0000256" key="2">
    <source>
        <dbReference type="PIRSR" id="PIRSR640198-2"/>
    </source>
</evidence>
<evidence type="ECO:0000259" key="3">
    <source>
        <dbReference type="PROSITE" id="PS51459"/>
    </source>
</evidence>
<dbReference type="AlphaFoldDB" id="A0A1V1NXT2"/>
<dbReference type="SUPFAM" id="SSF140931">
    <property type="entry name" value="Fic-like"/>
    <property type="match status" value="1"/>
</dbReference>
<keyword evidence="2" id="KW-0547">Nucleotide-binding</keyword>
<dbReference type="InterPro" id="IPR036597">
    <property type="entry name" value="Fido-like_dom_sf"/>
</dbReference>
<proteinExistence type="predicted"/>
<dbReference type="InterPro" id="IPR003812">
    <property type="entry name" value="Fido"/>
</dbReference>
<name>A0A1V1NXT2_9BACT</name>
<dbReference type="PROSITE" id="PS51459">
    <property type="entry name" value="FIDO"/>
    <property type="match status" value="1"/>
</dbReference>
<accession>A0A1V1NXT2</accession>
<evidence type="ECO:0000313" key="4">
    <source>
        <dbReference type="EMBL" id="ETR67364.1"/>
    </source>
</evidence>
<gene>
    <name evidence="4" type="ORF">OMM_05175</name>
</gene>
<organism evidence="4 5">
    <name type="scientific">Candidatus Magnetoglobus multicellularis str. Araruama</name>
    <dbReference type="NCBI Taxonomy" id="890399"/>
    <lineage>
        <taxon>Bacteria</taxon>
        <taxon>Pseudomonadati</taxon>
        <taxon>Thermodesulfobacteriota</taxon>
        <taxon>Desulfobacteria</taxon>
        <taxon>Desulfobacterales</taxon>
        <taxon>Desulfobacteraceae</taxon>
        <taxon>Candidatus Magnetoglobus</taxon>
    </lineage>
</organism>
<dbReference type="PANTHER" id="PTHR13504:SF38">
    <property type="entry name" value="FIDO DOMAIN-CONTAINING PROTEIN"/>
    <property type="match status" value="1"/>
</dbReference>
<dbReference type="GO" id="GO:0005524">
    <property type="term" value="F:ATP binding"/>
    <property type="evidence" value="ECO:0007669"/>
    <property type="project" value="UniProtKB-KW"/>
</dbReference>
<protein>
    <submittedName>
        <fullName evidence="4">Filamentation induced by cAMP protein Fic</fullName>
    </submittedName>
</protein>
<comment type="caution">
    <text evidence="4">The sequence shown here is derived from an EMBL/GenBank/DDBJ whole genome shotgun (WGS) entry which is preliminary data.</text>
</comment>
<dbReference type="Gene3D" id="1.10.3290.10">
    <property type="entry name" value="Fido-like domain"/>
    <property type="match status" value="1"/>
</dbReference>
<dbReference type="PANTHER" id="PTHR13504">
    <property type="entry name" value="FIDO DOMAIN-CONTAINING PROTEIN DDB_G0283145"/>
    <property type="match status" value="1"/>
</dbReference>
<reference evidence="5" key="1">
    <citation type="submission" date="2012-11" db="EMBL/GenBank/DDBJ databases">
        <authorList>
            <person name="Lucero-Rivera Y.E."/>
            <person name="Tovar-Ramirez D."/>
        </authorList>
    </citation>
    <scope>NUCLEOTIDE SEQUENCE [LARGE SCALE GENOMIC DNA]</scope>
    <source>
        <strain evidence="5">Araruama</strain>
    </source>
</reference>
<feature type="active site" evidence="1">
    <location>
        <position position="442"/>
    </location>
</feature>
<evidence type="ECO:0000313" key="5">
    <source>
        <dbReference type="Proteomes" id="UP000189670"/>
    </source>
</evidence>
<dbReference type="EMBL" id="ATBP01001418">
    <property type="protein sequence ID" value="ETR67364.1"/>
    <property type="molecule type" value="Genomic_DNA"/>
</dbReference>
<dbReference type="InterPro" id="IPR040198">
    <property type="entry name" value="Fido_containing"/>
</dbReference>
<feature type="domain" description="Fido" evidence="3">
    <location>
        <begin position="369"/>
        <end position="500"/>
    </location>
</feature>
<evidence type="ECO:0000256" key="1">
    <source>
        <dbReference type="PIRSR" id="PIRSR640198-1"/>
    </source>
</evidence>